<evidence type="ECO:0000313" key="4">
    <source>
        <dbReference type="Proteomes" id="UP000650616"/>
    </source>
</evidence>
<dbReference type="EMBL" id="JADBHS010000009">
    <property type="protein sequence ID" value="MBE2986609.1"/>
    <property type="molecule type" value="Genomic_DNA"/>
</dbReference>
<accession>A0AAW3ZSY9</accession>
<proteinExistence type="predicted"/>
<dbReference type="Proteomes" id="UP000650616">
    <property type="component" value="Unassembled WGS sequence"/>
</dbReference>
<feature type="transmembrane region" description="Helical" evidence="1">
    <location>
        <begin position="189"/>
        <end position="209"/>
    </location>
</feature>
<evidence type="ECO:0000313" key="3">
    <source>
        <dbReference type="EMBL" id="MBE3608419.1"/>
    </source>
</evidence>
<dbReference type="Proteomes" id="UP001318760">
    <property type="component" value="Unassembled WGS sequence"/>
</dbReference>
<keyword evidence="1" id="KW-0812">Transmembrane</keyword>
<sequence>MHNDFLDAAYLSEKNAQILYEILNEFDDVFREIYALRQNAITLIQTYAKVKKLKLNEDETQNAFLKPTCAQDAFICALNYEIQLNKMYENFCENLDDDELKDLFFRLWATSNNEYIVALKAKLSKTMSSDKDDQNNIKNLIQNLQEKGYEGVINEYQENFAKISNDLQDIISGKADKAQMMKILNNPNFSFFSGLALGALGISIVGKNLEPKDK</sequence>
<keyword evidence="1" id="KW-0472">Membrane</keyword>
<protein>
    <submittedName>
        <fullName evidence="3">Ferritin-like domain-containing protein</fullName>
    </submittedName>
</protein>
<name>A0AAW3ZSY9_9BACT</name>
<keyword evidence="1" id="KW-1133">Transmembrane helix</keyword>
<dbReference type="RefSeq" id="WP_170016600.1">
    <property type="nucleotide sequence ID" value="NZ_CP012545.1"/>
</dbReference>
<evidence type="ECO:0000313" key="5">
    <source>
        <dbReference type="Proteomes" id="UP001318760"/>
    </source>
</evidence>
<dbReference type="EMBL" id="LIWG01000008">
    <property type="protein sequence ID" value="MBE3608419.1"/>
    <property type="molecule type" value="Genomic_DNA"/>
</dbReference>
<comment type="caution">
    <text evidence="3">The sequence shown here is derived from an EMBL/GenBank/DDBJ whole genome shotgun (WGS) entry which is preliminary data.</text>
</comment>
<reference evidence="3 4" key="1">
    <citation type="submission" date="2015-08" db="EMBL/GenBank/DDBJ databases">
        <title>Comparative genomics of the Campylobacter concisus group.</title>
        <authorList>
            <person name="Yee E."/>
            <person name="Chapman M.H."/>
            <person name="Huynh S."/>
            <person name="Bono J.L."/>
            <person name="On S.L."/>
            <person name="St Leger J."/>
            <person name="Foster G."/>
            <person name="Parker C.T."/>
            <person name="Miller W.G."/>
        </authorList>
    </citation>
    <scope>NUCLEOTIDE SEQUENCE [LARGE SCALE GENOMIC DNA]</scope>
    <source>
        <strain evidence="3 4">RM9337</strain>
    </source>
</reference>
<reference evidence="2 5" key="2">
    <citation type="submission" date="2020-10" db="EMBL/GenBank/DDBJ databases">
        <title>Campylobacter californiensis sp. nov. isolated from cattle and feral swine in California.</title>
        <authorList>
            <person name="Miller W.G."/>
        </authorList>
    </citation>
    <scope>NUCLEOTIDE SEQUENCE [LARGE SCALE GENOMIC DNA]</scope>
    <source>
        <strain evidence="2 5">RM12919</strain>
    </source>
</reference>
<evidence type="ECO:0000256" key="1">
    <source>
        <dbReference type="SAM" id="Phobius"/>
    </source>
</evidence>
<dbReference type="AlphaFoldDB" id="A0AAW3ZSY9"/>
<evidence type="ECO:0000313" key="2">
    <source>
        <dbReference type="EMBL" id="MBE2986609.1"/>
    </source>
</evidence>
<keyword evidence="4" id="KW-1185">Reference proteome</keyword>
<organism evidence="3 4">
    <name type="scientific">Campylobacter californiensis</name>
    <dbReference type="NCBI Taxonomy" id="1032243"/>
    <lineage>
        <taxon>Bacteria</taxon>
        <taxon>Pseudomonadati</taxon>
        <taxon>Campylobacterota</taxon>
        <taxon>Epsilonproteobacteria</taxon>
        <taxon>Campylobacterales</taxon>
        <taxon>Campylobacteraceae</taxon>
        <taxon>Campylobacter</taxon>
    </lineage>
</organism>
<gene>
    <name evidence="2" type="ORF">CCAL12919_05615</name>
    <name evidence="3" type="ORF">CCAL9337_06745</name>
</gene>